<dbReference type="AlphaFoldDB" id="A0A232LLT3"/>
<dbReference type="InterPro" id="IPR023213">
    <property type="entry name" value="CAT-like_dom_sf"/>
</dbReference>
<dbReference type="SUPFAM" id="SSF52777">
    <property type="entry name" value="CoA-dependent acyltransferases"/>
    <property type="match status" value="1"/>
</dbReference>
<evidence type="ECO:0000256" key="2">
    <source>
        <dbReference type="ARBA" id="ARBA00022679"/>
    </source>
</evidence>
<name>A0A232LLT3_9EURO</name>
<evidence type="ECO:0000256" key="1">
    <source>
        <dbReference type="ARBA" id="ARBA00001938"/>
    </source>
</evidence>
<keyword evidence="3" id="KW-0012">Acyltransferase</keyword>
<keyword evidence="6" id="KW-1185">Reference proteome</keyword>
<evidence type="ECO:0000313" key="6">
    <source>
        <dbReference type="Proteomes" id="UP000243515"/>
    </source>
</evidence>
<dbReference type="EMBL" id="NPHW01007769">
    <property type="protein sequence ID" value="OXV05113.1"/>
    <property type="molecule type" value="Genomic_DNA"/>
</dbReference>
<dbReference type="GO" id="GO:0031405">
    <property type="term" value="F:lipoic acid binding"/>
    <property type="evidence" value="ECO:0007669"/>
    <property type="project" value="TreeGrafter"/>
</dbReference>
<dbReference type="InterPro" id="IPR001078">
    <property type="entry name" value="2-oxoacid_DH_actylTfrase"/>
</dbReference>
<keyword evidence="2" id="KW-0808">Transferase</keyword>
<evidence type="ECO:0000256" key="3">
    <source>
        <dbReference type="ARBA" id="ARBA00023315"/>
    </source>
</evidence>
<sequence>MAEHMVMSVHTSPHVAAIAECDLSAVDKARKEMGDEFLKREGFKLTYMPFICETVVKALKDFPLVNASVDGTNILVKNFINLGIAVAMDKGGLIVPVIKDADSKNLIGIARDLNDLAKRARIKKLTLDEIQEGTFTITNYGVFGNIIGTPIINQPQVAILGTGAIKKRAMVVETSQGDAIVIKPMMYLTLSFDHRLVDGALGGRFIMRVVEYLENYSS</sequence>
<comment type="cofactor">
    <cofactor evidence="1">
        <name>(R)-lipoate</name>
        <dbReference type="ChEBI" id="CHEBI:83088"/>
    </cofactor>
</comment>
<evidence type="ECO:0000259" key="4">
    <source>
        <dbReference type="Pfam" id="PF00198"/>
    </source>
</evidence>
<dbReference type="GO" id="GO:0016407">
    <property type="term" value="F:acetyltransferase activity"/>
    <property type="evidence" value="ECO:0007669"/>
    <property type="project" value="TreeGrafter"/>
</dbReference>
<dbReference type="Proteomes" id="UP000243515">
    <property type="component" value="Unassembled WGS sequence"/>
</dbReference>
<dbReference type="Pfam" id="PF00198">
    <property type="entry name" value="2-oxoacid_dh"/>
    <property type="match status" value="1"/>
</dbReference>
<proteinExistence type="predicted"/>
<reference evidence="5 6" key="1">
    <citation type="journal article" date="2015" name="Environ. Microbiol.">
        <title>Metagenome sequence of Elaphomyces granulatus from sporocarp tissue reveals Ascomycota ectomycorrhizal fingerprints of genome expansion and a Proteobacteria-rich microbiome.</title>
        <authorList>
            <person name="Quandt C.A."/>
            <person name="Kohler A."/>
            <person name="Hesse C.N."/>
            <person name="Sharpton T.J."/>
            <person name="Martin F."/>
            <person name="Spatafora J.W."/>
        </authorList>
    </citation>
    <scope>NUCLEOTIDE SEQUENCE [LARGE SCALE GENOMIC DNA]</scope>
    <source>
        <strain evidence="5 6">OSC145934</strain>
    </source>
</reference>
<dbReference type="PANTHER" id="PTHR43178:SF5">
    <property type="entry name" value="LIPOAMIDE ACYLTRANSFERASE COMPONENT OF BRANCHED-CHAIN ALPHA-KETO ACID DEHYDROGENASE COMPLEX, MITOCHONDRIAL"/>
    <property type="match status" value="1"/>
</dbReference>
<dbReference type="GO" id="GO:0005737">
    <property type="term" value="C:cytoplasm"/>
    <property type="evidence" value="ECO:0007669"/>
    <property type="project" value="TreeGrafter"/>
</dbReference>
<accession>A0A232LLT3</accession>
<dbReference type="PANTHER" id="PTHR43178">
    <property type="entry name" value="DIHYDROLIPOAMIDE ACETYLTRANSFERASE COMPONENT OF PYRUVATE DEHYDROGENASE COMPLEX"/>
    <property type="match status" value="1"/>
</dbReference>
<evidence type="ECO:0000313" key="5">
    <source>
        <dbReference type="EMBL" id="OXV05113.1"/>
    </source>
</evidence>
<organism evidence="5 6">
    <name type="scientific">Elaphomyces granulatus</name>
    <dbReference type="NCBI Taxonomy" id="519963"/>
    <lineage>
        <taxon>Eukaryota</taxon>
        <taxon>Fungi</taxon>
        <taxon>Dikarya</taxon>
        <taxon>Ascomycota</taxon>
        <taxon>Pezizomycotina</taxon>
        <taxon>Eurotiomycetes</taxon>
        <taxon>Eurotiomycetidae</taxon>
        <taxon>Eurotiales</taxon>
        <taxon>Elaphomycetaceae</taxon>
        <taxon>Elaphomyces</taxon>
    </lineage>
</organism>
<dbReference type="OrthoDB" id="5391403at2759"/>
<dbReference type="InterPro" id="IPR050743">
    <property type="entry name" value="2-oxoacid_DH_E2_comp"/>
</dbReference>
<dbReference type="Gene3D" id="3.30.559.10">
    <property type="entry name" value="Chloramphenicol acetyltransferase-like domain"/>
    <property type="match status" value="1"/>
</dbReference>
<gene>
    <name evidence="5" type="ORF">Egran_07119</name>
</gene>
<protein>
    <recommendedName>
        <fullName evidence="4">2-oxoacid dehydrogenase acyltransferase catalytic domain-containing protein</fullName>
    </recommendedName>
</protein>
<comment type="caution">
    <text evidence="5">The sequence shown here is derived from an EMBL/GenBank/DDBJ whole genome shotgun (WGS) entry which is preliminary data.</text>
</comment>
<feature type="domain" description="2-oxoacid dehydrogenase acyltransferase catalytic" evidence="4">
    <location>
        <begin position="1"/>
        <end position="216"/>
    </location>
</feature>